<organism evidence="4 5">
    <name type="scientific">Lentinus brumalis</name>
    <dbReference type="NCBI Taxonomy" id="2498619"/>
    <lineage>
        <taxon>Eukaryota</taxon>
        <taxon>Fungi</taxon>
        <taxon>Dikarya</taxon>
        <taxon>Basidiomycota</taxon>
        <taxon>Agaricomycotina</taxon>
        <taxon>Agaricomycetes</taxon>
        <taxon>Polyporales</taxon>
        <taxon>Polyporaceae</taxon>
        <taxon>Lentinus</taxon>
    </lineage>
</organism>
<reference evidence="4 5" key="1">
    <citation type="journal article" date="2018" name="Biotechnol. Biofuels">
        <title>Integrative visual omics of the white-rot fungus Polyporus brumalis exposes the biotechnological potential of its oxidative enzymes for delignifying raw plant biomass.</title>
        <authorList>
            <person name="Miyauchi S."/>
            <person name="Rancon A."/>
            <person name="Drula E."/>
            <person name="Hage H."/>
            <person name="Chaduli D."/>
            <person name="Favel A."/>
            <person name="Grisel S."/>
            <person name="Henrissat B."/>
            <person name="Herpoel-Gimbert I."/>
            <person name="Ruiz-Duenas F.J."/>
            <person name="Chevret D."/>
            <person name="Hainaut M."/>
            <person name="Lin J."/>
            <person name="Wang M."/>
            <person name="Pangilinan J."/>
            <person name="Lipzen A."/>
            <person name="Lesage-Meessen L."/>
            <person name="Navarro D."/>
            <person name="Riley R."/>
            <person name="Grigoriev I.V."/>
            <person name="Zhou S."/>
            <person name="Raouche S."/>
            <person name="Rosso M.N."/>
        </authorList>
    </citation>
    <scope>NUCLEOTIDE SEQUENCE [LARGE SCALE GENOMIC DNA]</scope>
    <source>
        <strain evidence="4 5">BRFM 1820</strain>
    </source>
</reference>
<evidence type="ECO:0000256" key="2">
    <source>
        <dbReference type="SAM" id="Phobius"/>
    </source>
</evidence>
<evidence type="ECO:0000313" key="4">
    <source>
        <dbReference type="EMBL" id="RDX48637.1"/>
    </source>
</evidence>
<feature type="compositionally biased region" description="Polar residues" evidence="1">
    <location>
        <begin position="333"/>
        <end position="343"/>
    </location>
</feature>
<dbReference type="STRING" id="139420.A0A371D7Y2"/>
<proteinExistence type="predicted"/>
<dbReference type="InterPro" id="IPR045340">
    <property type="entry name" value="DUF6533"/>
</dbReference>
<name>A0A371D7Y2_9APHY</name>
<protein>
    <recommendedName>
        <fullName evidence="3">DUF6533 domain-containing protein</fullName>
    </recommendedName>
</protein>
<feature type="transmembrane region" description="Helical" evidence="2">
    <location>
        <begin position="56"/>
        <end position="78"/>
    </location>
</feature>
<feature type="domain" description="DUF6533" evidence="3">
    <location>
        <begin position="22"/>
        <end position="65"/>
    </location>
</feature>
<feature type="transmembrane region" description="Helical" evidence="2">
    <location>
        <begin position="120"/>
        <end position="141"/>
    </location>
</feature>
<keyword evidence="2" id="KW-1133">Transmembrane helix</keyword>
<dbReference type="OrthoDB" id="2753083at2759"/>
<keyword evidence="5" id="KW-1185">Reference proteome</keyword>
<keyword evidence="2" id="KW-0812">Transmembrane</keyword>
<evidence type="ECO:0000313" key="5">
    <source>
        <dbReference type="Proteomes" id="UP000256964"/>
    </source>
</evidence>
<evidence type="ECO:0000259" key="3">
    <source>
        <dbReference type="Pfam" id="PF20151"/>
    </source>
</evidence>
<gene>
    <name evidence="4" type="ORF">OH76DRAFT_1404561</name>
</gene>
<dbReference type="AlphaFoldDB" id="A0A371D7Y2"/>
<feature type="transmembrane region" description="Helical" evidence="2">
    <location>
        <begin position="244"/>
        <end position="265"/>
    </location>
</feature>
<feature type="transmembrane region" description="Helical" evidence="2">
    <location>
        <begin position="90"/>
        <end position="113"/>
    </location>
</feature>
<keyword evidence="2" id="KW-0472">Membrane</keyword>
<dbReference type="EMBL" id="KZ857410">
    <property type="protein sequence ID" value="RDX48637.1"/>
    <property type="molecule type" value="Genomic_DNA"/>
</dbReference>
<dbReference type="Pfam" id="PF20151">
    <property type="entry name" value="DUF6533"/>
    <property type="match status" value="1"/>
</dbReference>
<dbReference type="Proteomes" id="UP000256964">
    <property type="component" value="Unassembled WGS sequence"/>
</dbReference>
<feature type="transmembrane region" description="Helical" evidence="2">
    <location>
        <begin position="218"/>
        <end position="238"/>
    </location>
</feature>
<feature type="region of interest" description="Disordered" evidence="1">
    <location>
        <begin position="310"/>
        <end position="343"/>
    </location>
</feature>
<feature type="transmembrane region" description="Helical" evidence="2">
    <location>
        <begin position="167"/>
        <end position="187"/>
    </location>
</feature>
<accession>A0A371D7Y2</accession>
<sequence>MSSDADAAAIVALSSALYTGWYCQLAASVLFIYDACVTFDREVTCFWITRWTGASLLFFAYKWISMAVYVMVLVQLATFPSDESCSMFQIALEAISIAQYVPGAIFSALRAYVLSRSKPLGFLVLALSLAPVGANLVIYGYQLTGENFPPFGCLESENTTEAIDIKVIAISRAPLILADILLIYITWTKLDSRSALRTDIRWTGRLSLSHILFRDGTIYFVVLSILNILHLVLSLTALQTGDNGGSYVAVFTAPLTAILISRFLIDLQEANQAVVRVDMDDPLRSSRDPYATPSFISSLGAFINPDVSASSDDELELHGVPCPGSDERWAPVSESQAASSSDL</sequence>
<evidence type="ECO:0000256" key="1">
    <source>
        <dbReference type="SAM" id="MobiDB-lite"/>
    </source>
</evidence>